<dbReference type="Pfam" id="PF00078">
    <property type="entry name" value="RVT_1"/>
    <property type="match status" value="1"/>
</dbReference>
<keyword evidence="1" id="KW-1133">Transmembrane helix</keyword>
<evidence type="ECO:0000313" key="4">
    <source>
        <dbReference type="Proteomes" id="UP000829196"/>
    </source>
</evidence>
<dbReference type="AlphaFoldDB" id="A0A8T3BW06"/>
<dbReference type="EMBL" id="JAGYWB010000005">
    <property type="protein sequence ID" value="KAI0523170.1"/>
    <property type="molecule type" value="Genomic_DNA"/>
</dbReference>
<dbReference type="PANTHER" id="PTHR33116">
    <property type="entry name" value="REVERSE TRANSCRIPTASE ZINC-BINDING DOMAIN-CONTAINING PROTEIN-RELATED-RELATED"/>
    <property type="match status" value="1"/>
</dbReference>
<dbReference type="InterPro" id="IPR043128">
    <property type="entry name" value="Rev_trsase/Diguanyl_cyclase"/>
</dbReference>
<dbReference type="InterPro" id="IPR026960">
    <property type="entry name" value="RVT-Znf"/>
</dbReference>
<dbReference type="Proteomes" id="UP000829196">
    <property type="component" value="Unassembled WGS sequence"/>
</dbReference>
<reference evidence="3" key="1">
    <citation type="journal article" date="2022" name="Front. Genet.">
        <title>Chromosome-Scale Assembly of the Dendrobium nobile Genome Provides Insights Into the Molecular Mechanism of the Biosynthesis of the Medicinal Active Ingredient of Dendrobium.</title>
        <authorList>
            <person name="Xu Q."/>
            <person name="Niu S.-C."/>
            <person name="Li K.-L."/>
            <person name="Zheng P.-J."/>
            <person name="Zhang X.-J."/>
            <person name="Jia Y."/>
            <person name="Liu Y."/>
            <person name="Niu Y.-X."/>
            <person name="Yu L.-H."/>
            <person name="Chen D.-F."/>
            <person name="Zhang G.-Q."/>
        </authorList>
    </citation>
    <scope>NUCLEOTIDE SEQUENCE</scope>
    <source>
        <tissue evidence="3">Leaf</tissue>
    </source>
</reference>
<name>A0A8T3BW06_DENNO</name>
<evidence type="ECO:0000256" key="1">
    <source>
        <dbReference type="SAM" id="Phobius"/>
    </source>
</evidence>
<organism evidence="3 4">
    <name type="scientific">Dendrobium nobile</name>
    <name type="common">Orchid</name>
    <dbReference type="NCBI Taxonomy" id="94219"/>
    <lineage>
        <taxon>Eukaryota</taxon>
        <taxon>Viridiplantae</taxon>
        <taxon>Streptophyta</taxon>
        <taxon>Embryophyta</taxon>
        <taxon>Tracheophyta</taxon>
        <taxon>Spermatophyta</taxon>
        <taxon>Magnoliopsida</taxon>
        <taxon>Liliopsida</taxon>
        <taxon>Asparagales</taxon>
        <taxon>Orchidaceae</taxon>
        <taxon>Epidendroideae</taxon>
        <taxon>Malaxideae</taxon>
        <taxon>Dendrobiinae</taxon>
        <taxon>Dendrobium</taxon>
    </lineage>
</organism>
<dbReference type="Pfam" id="PF13966">
    <property type="entry name" value="zf-RVT"/>
    <property type="match status" value="1"/>
</dbReference>
<dbReference type="Gene3D" id="3.30.70.270">
    <property type="match status" value="1"/>
</dbReference>
<feature type="domain" description="Reverse transcriptase" evidence="2">
    <location>
        <begin position="1"/>
        <end position="217"/>
    </location>
</feature>
<proteinExistence type="predicted"/>
<evidence type="ECO:0000259" key="2">
    <source>
        <dbReference type="PROSITE" id="PS50878"/>
    </source>
</evidence>
<evidence type="ECO:0000313" key="3">
    <source>
        <dbReference type="EMBL" id="KAI0523170.1"/>
    </source>
</evidence>
<dbReference type="InterPro" id="IPR043502">
    <property type="entry name" value="DNA/RNA_pol_sf"/>
</dbReference>
<keyword evidence="1" id="KW-0472">Membrane</keyword>
<dbReference type="CDD" id="cd01650">
    <property type="entry name" value="RT_nLTR_like"/>
    <property type="match status" value="1"/>
</dbReference>
<keyword evidence="1" id="KW-0812">Transmembrane</keyword>
<sequence length="610" mass="69529">MPLIVKDTQARFVKARISTDSILLANDILSLVNKGGAGNIFCAKLDIKKAFDTVSREFLLARMHQKGFPKPFISWIKACITKVNFFVIIDGALEGFFSSSAGLRQGCPLSPYLFCIVMDALSNLLDERGFKGFKTDNYHLSHLLYADDVLILGDATIDNCKILSSILKEFANATGLHINYDKCSIMFSKNQRNQDMLCQALSITNVNTKLTYLGIPISFTRLKVEDFLPLMDKLHKKFTGWKANLLSFAGRLHLKKLHLVSWDNVCLPKQKGGLGIPSIASIQHAFNCSTAASIKMKFKFVITPNAPISVRWDHWCSNITLAEYVGGVSLDCFIFPYLKNYISNYNWVFNNNTPQILKNAVSSFQILESEGSCLLWKDCAHPKFRDYIKDFYSDLPDSNWHNFIWHKKNMLKHSKTQDALRLRNINVPVNCSLCYSAPETVNHLFFDCPYSFTILSSLIPSTMNFLLRPTIMQLFHWMETEFSGSQNTLNFYLLMWLLAEFVNGETLMCCWRTSKLMDPSLAGDCWWAGSLTRTMMKLLINHNNSPWMVLGQPGESFSVIYFFCESWNSTLQCNLEGYFCSMTGWEFWLLVLQTHVLFGSINLLIVTVFG</sequence>
<comment type="caution">
    <text evidence="3">The sequence shown here is derived from an EMBL/GenBank/DDBJ whole genome shotgun (WGS) entry which is preliminary data.</text>
</comment>
<dbReference type="PROSITE" id="PS50878">
    <property type="entry name" value="RT_POL"/>
    <property type="match status" value="1"/>
</dbReference>
<dbReference type="PANTHER" id="PTHR33116:SF78">
    <property type="entry name" value="OS12G0587133 PROTEIN"/>
    <property type="match status" value="1"/>
</dbReference>
<keyword evidence="4" id="KW-1185">Reference proteome</keyword>
<dbReference type="OrthoDB" id="683846at2759"/>
<dbReference type="SMR" id="A0A8T3BW06"/>
<gene>
    <name evidence="3" type="ORF">KFK09_005562</name>
</gene>
<protein>
    <recommendedName>
        <fullName evidence="2">Reverse transcriptase domain-containing protein</fullName>
    </recommendedName>
</protein>
<feature type="transmembrane region" description="Helical" evidence="1">
    <location>
        <begin position="587"/>
        <end position="609"/>
    </location>
</feature>
<dbReference type="SUPFAM" id="SSF56672">
    <property type="entry name" value="DNA/RNA polymerases"/>
    <property type="match status" value="1"/>
</dbReference>
<accession>A0A8T3BW06</accession>
<dbReference type="InterPro" id="IPR000477">
    <property type="entry name" value="RT_dom"/>
</dbReference>